<dbReference type="Proteomes" id="UP000078541">
    <property type="component" value="Unassembled WGS sequence"/>
</dbReference>
<reference evidence="2 3" key="1">
    <citation type="submission" date="2016-03" db="EMBL/GenBank/DDBJ databases">
        <title>Trachymyrmex septentrionalis WGS genome.</title>
        <authorList>
            <person name="Nygaard S."/>
            <person name="Hu H."/>
            <person name="Boomsma J."/>
            <person name="Zhang G."/>
        </authorList>
    </citation>
    <scope>NUCLEOTIDE SEQUENCE [LARGE SCALE GENOMIC DNA]</scope>
    <source>
        <strain evidence="2">Tsep2-gDNA-1</strain>
        <tissue evidence="2">Whole body</tissue>
    </source>
</reference>
<proteinExistence type="predicted"/>
<sequence>MCEGESTRSVYTEVKTKRDATGARDPKSAKRHGVARELKMGDSWANGLPKIQRTWRKSGRVKSVDVNVNPTRNSICISAEDTVGLNRMGSFSVEAYNNPLVQWVELRGAFGVCEANFGCDFGLEIAGTREVETDNAAVSPRVAFRAIKAKSSEERNANFQELRGQALENMSTYHPLTYSAWFNDCGL</sequence>
<name>A0A195FFD9_9HYME</name>
<evidence type="ECO:0000313" key="3">
    <source>
        <dbReference type="Proteomes" id="UP000078541"/>
    </source>
</evidence>
<protein>
    <submittedName>
        <fullName evidence="2">Uncharacterized protein</fullName>
    </submittedName>
</protein>
<evidence type="ECO:0000256" key="1">
    <source>
        <dbReference type="SAM" id="MobiDB-lite"/>
    </source>
</evidence>
<accession>A0A195FFD9</accession>
<keyword evidence="3" id="KW-1185">Reference proteome</keyword>
<dbReference type="EMBL" id="KQ981636">
    <property type="protein sequence ID" value="KYN38739.1"/>
    <property type="molecule type" value="Genomic_DNA"/>
</dbReference>
<organism evidence="2 3">
    <name type="scientific">Trachymyrmex septentrionalis</name>
    <dbReference type="NCBI Taxonomy" id="34720"/>
    <lineage>
        <taxon>Eukaryota</taxon>
        <taxon>Metazoa</taxon>
        <taxon>Ecdysozoa</taxon>
        <taxon>Arthropoda</taxon>
        <taxon>Hexapoda</taxon>
        <taxon>Insecta</taxon>
        <taxon>Pterygota</taxon>
        <taxon>Neoptera</taxon>
        <taxon>Endopterygota</taxon>
        <taxon>Hymenoptera</taxon>
        <taxon>Apocrita</taxon>
        <taxon>Aculeata</taxon>
        <taxon>Formicoidea</taxon>
        <taxon>Formicidae</taxon>
        <taxon>Myrmicinae</taxon>
        <taxon>Trachymyrmex</taxon>
    </lineage>
</organism>
<feature type="compositionally biased region" description="Basic and acidic residues" evidence="1">
    <location>
        <begin position="14"/>
        <end position="34"/>
    </location>
</feature>
<evidence type="ECO:0000313" key="2">
    <source>
        <dbReference type="EMBL" id="KYN38739.1"/>
    </source>
</evidence>
<feature type="region of interest" description="Disordered" evidence="1">
    <location>
        <begin position="1"/>
        <end position="34"/>
    </location>
</feature>
<gene>
    <name evidence="2" type="ORF">ALC56_06738</name>
</gene>
<dbReference type="AlphaFoldDB" id="A0A195FFD9"/>